<name>A0ABP9LPE4_9ACTN</name>
<organism evidence="2 3">
    <name type="scientific">Streptomyces similanensis</name>
    <dbReference type="NCBI Taxonomy" id="1274988"/>
    <lineage>
        <taxon>Bacteria</taxon>
        <taxon>Bacillati</taxon>
        <taxon>Actinomycetota</taxon>
        <taxon>Actinomycetes</taxon>
        <taxon>Kitasatosporales</taxon>
        <taxon>Streptomycetaceae</taxon>
        <taxon>Streptomyces</taxon>
    </lineage>
</organism>
<dbReference type="InterPro" id="IPR007694">
    <property type="entry name" value="DNA_helicase_DnaB-like_C"/>
</dbReference>
<dbReference type="PROSITE" id="PS51199">
    <property type="entry name" value="SF4_HELICASE"/>
    <property type="match status" value="1"/>
</dbReference>
<evidence type="ECO:0000313" key="2">
    <source>
        <dbReference type="EMBL" id="GAA5082786.1"/>
    </source>
</evidence>
<dbReference type="PANTHER" id="PTHR30153">
    <property type="entry name" value="REPLICATIVE DNA HELICASE DNAB"/>
    <property type="match status" value="1"/>
</dbReference>
<evidence type="ECO:0000259" key="1">
    <source>
        <dbReference type="PROSITE" id="PS51199"/>
    </source>
</evidence>
<gene>
    <name evidence="2" type="ORF">GCM10023336_77610</name>
</gene>
<dbReference type="InterPro" id="IPR027417">
    <property type="entry name" value="P-loop_NTPase"/>
</dbReference>
<sequence>MEWIEPSPVFTMAEVLARSGEAPAHSLGRSPGLSTGIIGLDGVLGGLEPGTLTVIASRPGVGRSTLLQNICQWNAGGTLPERTGSPSPVPVFLASLELSTEQIAVRAMATAGRVPRQRIRSGELDDEDKQRLQVAEKVLMAAPLYVAAPEKITVEELGEHARRMVRERGVELVGVDGLEALRGQNRQPGDLADELKALARELGTPLVVTARLAPGLQRAPGMPSLGEVCEPVAFIADTLVLVHREDLYASNTPRAGEADLFVAKARGTKPGVAPQIAFQGHYARFVDYTVA</sequence>
<evidence type="ECO:0000313" key="3">
    <source>
        <dbReference type="Proteomes" id="UP001500124"/>
    </source>
</evidence>
<dbReference type="Gene3D" id="3.40.50.300">
    <property type="entry name" value="P-loop containing nucleotide triphosphate hydrolases"/>
    <property type="match status" value="1"/>
</dbReference>
<accession>A0ABP9LPE4</accession>
<dbReference type="Proteomes" id="UP001500124">
    <property type="component" value="Unassembled WGS sequence"/>
</dbReference>
<dbReference type="PANTHER" id="PTHR30153:SF2">
    <property type="entry name" value="REPLICATIVE DNA HELICASE"/>
    <property type="match status" value="1"/>
</dbReference>
<comment type="caution">
    <text evidence="2">The sequence shown here is derived from an EMBL/GenBank/DDBJ whole genome shotgun (WGS) entry which is preliminary data.</text>
</comment>
<protein>
    <recommendedName>
        <fullName evidence="1">SF4 helicase domain-containing protein</fullName>
    </recommendedName>
</protein>
<keyword evidence="3" id="KW-1185">Reference proteome</keyword>
<dbReference type="RefSeq" id="WP_345672730.1">
    <property type="nucleotide sequence ID" value="NZ_BAABKC010000156.1"/>
</dbReference>
<dbReference type="Pfam" id="PF03796">
    <property type="entry name" value="DnaB_C"/>
    <property type="match status" value="1"/>
</dbReference>
<proteinExistence type="predicted"/>
<feature type="domain" description="SF4 helicase" evidence="1">
    <location>
        <begin position="26"/>
        <end position="291"/>
    </location>
</feature>
<reference evidence="3" key="1">
    <citation type="journal article" date="2019" name="Int. J. Syst. Evol. Microbiol.">
        <title>The Global Catalogue of Microorganisms (GCM) 10K type strain sequencing project: providing services to taxonomists for standard genome sequencing and annotation.</title>
        <authorList>
            <consortium name="The Broad Institute Genomics Platform"/>
            <consortium name="The Broad Institute Genome Sequencing Center for Infectious Disease"/>
            <person name="Wu L."/>
            <person name="Ma J."/>
        </authorList>
    </citation>
    <scope>NUCLEOTIDE SEQUENCE [LARGE SCALE GENOMIC DNA]</scope>
    <source>
        <strain evidence="3">JCM 18410</strain>
    </source>
</reference>
<dbReference type="EMBL" id="BAABKC010000156">
    <property type="protein sequence ID" value="GAA5082786.1"/>
    <property type="molecule type" value="Genomic_DNA"/>
</dbReference>
<dbReference type="SUPFAM" id="SSF52540">
    <property type="entry name" value="P-loop containing nucleoside triphosphate hydrolases"/>
    <property type="match status" value="1"/>
</dbReference>